<organism evidence="3 4">
    <name type="scientific">Pomacea canaliculata</name>
    <name type="common">Golden apple snail</name>
    <dbReference type="NCBI Taxonomy" id="400727"/>
    <lineage>
        <taxon>Eukaryota</taxon>
        <taxon>Metazoa</taxon>
        <taxon>Spiralia</taxon>
        <taxon>Lophotrochozoa</taxon>
        <taxon>Mollusca</taxon>
        <taxon>Gastropoda</taxon>
        <taxon>Caenogastropoda</taxon>
        <taxon>Architaenioglossa</taxon>
        <taxon>Ampullarioidea</taxon>
        <taxon>Ampullariidae</taxon>
        <taxon>Pomacea</taxon>
    </lineage>
</organism>
<gene>
    <name evidence="3" type="ORF">C0Q70_10556</name>
</gene>
<name>A0A2T7P3J5_POMCA</name>
<dbReference type="EMBL" id="PZQS01000006">
    <property type="protein sequence ID" value="PVD27980.1"/>
    <property type="molecule type" value="Genomic_DNA"/>
</dbReference>
<evidence type="ECO:0000259" key="2">
    <source>
        <dbReference type="Pfam" id="PF23212"/>
    </source>
</evidence>
<dbReference type="AlphaFoldDB" id="A0A2T7P3J5"/>
<reference evidence="3 4" key="1">
    <citation type="submission" date="2018-04" db="EMBL/GenBank/DDBJ databases">
        <title>The genome of golden apple snail Pomacea canaliculata provides insight into stress tolerance and invasive adaptation.</title>
        <authorList>
            <person name="Liu C."/>
            <person name="Liu B."/>
            <person name="Ren Y."/>
            <person name="Zhang Y."/>
            <person name="Wang H."/>
            <person name="Li S."/>
            <person name="Jiang F."/>
            <person name="Yin L."/>
            <person name="Zhang G."/>
            <person name="Qian W."/>
            <person name="Fan W."/>
        </authorList>
    </citation>
    <scope>NUCLEOTIDE SEQUENCE [LARGE SCALE GENOMIC DNA]</scope>
    <source>
        <strain evidence="3">SZHN2017</strain>
        <tissue evidence="3">Muscle</tissue>
    </source>
</reference>
<evidence type="ECO:0000256" key="1">
    <source>
        <dbReference type="SAM" id="MobiDB-lite"/>
    </source>
</evidence>
<dbReference type="STRING" id="400727.A0A2T7P3J5"/>
<feature type="region of interest" description="Disordered" evidence="1">
    <location>
        <begin position="1"/>
        <end position="24"/>
    </location>
</feature>
<protein>
    <recommendedName>
        <fullName evidence="2">DUF7064 domain-containing protein</fullName>
    </recommendedName>
</protein>
<dbReference type="PANTHER" id="PTHR34717:SF1">
    <property type="entry name" value="EG:BACR7A4.20 PROTEIN"/>
    <property type="match status" value="1"/>
</dbReference>
<evidence type="ECO:0000313" key="3">
    <source>
        <dbReference type="EMBL" id="PVD27980.1"/>
    </source>
</evidence>
<dbReference type="Proteomes" id="UP000245119">
    <property type="component" value="Linkage Group LG6"/>
</dbReference>
<comment type="caution">
    <text evidence="3">The sequence shown here is derived from an EMBL/GenBank/DDBJ whole genome shotgun (WGS) entry which is preliminary data.</text>
</comment>
<dbReference type="PANTHER" id="PTHR34717">
    <property type="entry name" value="EG:BACR7A4.20 PROTEIN"/>
    <property type="match status" value="1"/>
</dbReference>
<dbReference type="Pfam" id="PF23212">
    <property type="entry name" value="DUF7064"/>
    <property type="match status" value="1"/>
</dbReference>
<sequence>MKQTTGQGAGYGMRSRTSPEDMDKVQILPPDHPKFADLGILEMPNMPDTNLQGEENKFAAGGLLLEPVEAMKTWRLSYQGKMRIKKDKKEVNVKFILNWNNFTPFFDFDTDMHPAMMADGIAREKWSREYFSTLQRQHQTHYEQFGILTGNIEIEGYETRRVELRGVRDHSYGNIRDWKSLHRYGLQYISLEDGSAICVGAISMPVALSRLTVGYVFHPDGHMDAVSSSEFELYDHGEDGRPPKSLRFKFSAGGKQYDMECIVLDCPIFYMGEEWDAKIYERFCQYQVNGLKGWGISEWDYRNYVGKEAEQEWYAKHEA</sequence>
<feature type="domain" description="DUF7064" evidence="2">
    <location>
        <begin position="177"/>
        <end position="299"/>
    </location>
</feature>
<evidence type="ECO:0000313" key="4">
    <source>
        <dbReference type="Proteomes" id="UP000245119"/>
    </source>
</evidence>
<dbReference type="InterPro" id="IPR055492">
    <property type="entry name" value="DUF7064"/>
</dbReference>
<dbReference type="OrthoDB" id="5798273at2759"/>
<accession>A0A2T7P3J5</accession>
<keyword evidence="4" id="KW-1185">Reference proteome</keyword>
<proteinExistence type="predicted"/>